<evidence type="ECO:0000259" key="11">
    <source>
        <dbReference type="PROSITE" id="PS51903"/>
    </source>
</evidence>
<keyword evidence="2 8" id="KW-0677">Repeat</keyword>
<feature type="region of interest" description="Disordered" evidence="9">
    <location>
        <begin position="144"/>
        <end position="165"/>
    </location>
</feature>
<accession>A0A5M9ZZL3</accession>
<evidence type="ECO:0000259" key="10">
    <source>
        <dbReference type="PROSITE" id="PS50151"/>
    </source>
</evidence>
<dbReference type="Gene3D" id="4.10.860.10">
    <property type="entry name" value="UVR domain"/>
    <property type="match status" value="1"/>
</dbReference>
<dbReference type="Pfam" id="PF10431">
    <property type="entry name" value="ClpB_D2-small"/>
    <property type="match status" value="1"/>
</dbReference>
<dbReference type="Pfam" id="PF17871">
    <property type="entry name" value="AAA_lid_9"/>
    <property type="match status" value="1"/>
</dbReference>
<dbReference type="InterPro" id="IPR001943">
    <property type="entry name" value="UVR_dom"/>
</dbReference>
<dbReference type="Proteomes" id="UP000412028">
    <property type="component" value="Unassembled WGS sequence"/>
</dbReference>
<reference evidence="12 13" key="1">
    <citation type="journal article" date="2019" name="Syst. Appl. Microbiol.">
        <title>Characterization of Bifidobacterium species in feaces of the Egyptian fruit bat: Description of B. vespertilionis sp. nov. and B. rousetti sp. nov.</title>
        <authorList>
            <person name="Modesto M."/>
            <person name="Satti M."/>
            <person name="Watanabe K."/>
            <person name="Puglisi E."/>
            <person name="Morelli L."/>
            <person name="Huang C.-H."/>
            <person name="Liou J.-S."/>
            <person name="Miyashita M."/>
            <person name="Tamura T."/>
            <person name="Saito S."/>
            <person name="Mori K."/>
            <person name="Huang L."/>
            <person name="Sciavilla P."/>
            <person name="Sandri C."/>
            <person name="Spiezio C."/>
            <person name="Vitali F."/>
            <person name="Cavalieri D."/>
            <person name="Perpetuini G."/>
            <person name="Tofalo R."/>
            <person name="Bonetti A."/>
            <person name="Arita M."/>
            <person name="Mattarelli P."/>
        </authorList>
    </citation>
    <scope>NUCLEOTIDE SEQUENCE [LARGE SCALE GENOMIC DNA]</scope>
    <source>
        <strain evidence="12 13">RST7</strain>
    </source>
</reference>
<dbReference type="GO" id="GO:0016887">
    <property type="term" value="F:ATP hydrolysis activity"/>
    <property type="evidence" value="ECO:0007669"/>
    <property type="project" value="InterPro"/>
</dbReference>
<dbReference type="PANTHER" id="PTHR11638:SF18">
    <property type="entry name" value="HEAT SHOCK PROTEIN 104"/>
    <property type="match status" value="1"/>
</dbReference>
<comment type="caution">
    <text evidence="12">The sequence shown here is derived from an EMBL/GenBank/DDBJ whole genome shotgun (WGS) entry which is preliminary data.</text>
</comment>
<dbReference type="GO" id="GO:0006508">
    <property type="term" value="P:proteolysis"/>
    <property type="evidence" value="ECO:0007669"/>
    <property type="project" value="UniProtKB-KW"/>
</dbReference>
<dbReference type="InterPro" id="IPR001270">
    <property type="entry name" value="ClpA/B"/>
</dbReference>
<evidence type="ECO:0000256" key="4">
    <source>
        <dbReference type="ARBA" id="ARBA00022840"/>
    </source>
</evidence>
<dbReference type="GO" id="GO:0034605">
    <property type="term" value="P:cellular response to heat"/>
    <property type="evidence" value="ECO:0007669"/>
    <property type="project" value="TreeGrafter"/>
</dbReference>
<protein>
    <submittedName>
        <fullName evidence="12">ATP-dependent Clp protease ATP-binding subunit</fullName>
    </submittedName>
</protein>
<keyword evidence="6" id="KW-0143">Chaperone</keyword>
<dbReference type="AlphaFoldDB" id="A0A5M9ZZL3"/>
<feature type="compositionally biased region" description="Basic and acidic residues" evidence="9">
    <location>
        <begin position="828"/>
        <end position="837"/>
    </location>
</feature>
<dbReference type="EMBL" id="RZUI01000006">
    <property type="protein sequence ID" value="KAA8830266.1"/>
    <property type="molecule type" value="Genomic_DNA"/>
</dbReference>
<evidence type="ECO:0000256" key="2">
    <source>
        <dbReference type="ARBA" id="ARBA00022737"/>
    </source>
</evidence>
<evidence type="ECO:0000313" key="12">
    <source>
        <dbReference type="EMBL" id="KAA8830266.1"/>
    </source>
</evidence>
<dbReference type="Gene3D" id="1.10.1780.10">
    <property type="entry name" value="Clp, N-terminal domain"/>
    <property type="match status" value="1"/>
</dbReference>
<dbReference type="FunFam" id="3.40.50.300:FF:000025">
    <property type="entry name" value="ATP-dependent Clp protease subunit"/>
    <property type="match status" value="1"/>
</dbReference>
<dbReference type="PROSITE" id="PS51903">
    <property type="entry name" value="CLP_R"/>
    <property type="match status" value="1"/>
</dbReference>
<dbReference type="SMART" id="SM01086">
    <property type="entry name" value="ClpB_D2-small"/>
    <property type="match status" value="1"/>
</dbReference>
<dbReference type="InterPro" id="IPR050130">
    <property type="entry name" value="ClpA_ClpB"/>
</dbReference>
<evidence type="ECO:0000256" key="6">
    <source>
        <dbReference type="ARBA" id="ARBA00023186"/>
    </source>
</evidence>
<dbReference type="CDD" id="cd00009">
    <property type="entry name" value="AAA"/>
    <property type="match status" value="1"/>
</dbReference>
<dbReference type="SUPFAM" id="SSF81923">
    <property type="entry name" value="Double Clp-N motif"/>
    <property type="match status" value="1"/>
</dbReference>
<dbReference type="Pfam" id="PF02861">
    <property type="entry name" value="Clp_N"/>
    <property type="match status" value="1"/>
</dbReference>
<feature type="compositionally biased region" description="Basic and acidic residues" evidence="9">
    <location>
        <begin position="144"/>
        <end position="155"/>
    </location>
</feature>
<dbReference type="InterPro" id="IPR028299">
    <property type="entry name" value="ClpA/B_CS2"/>
</dbReference>
<dbReference type="InterPro" id="IPR019489">
    <property type="entry name" value="Clp_ATPase_C"/>
</dbReference>
<dbReference type="GO" id="GO:0008233">
    <property type="term" value="F:peptidase activity"/>
    <property type="evidence" value="ECO:0007669"/>
    <property type="project" value="UniProtKB-KW"/>
</dbReference>
<dbReference type="PROSITE" id="PS00871">
    <property type="entry name" value="CLPAB_2"/>
    <property type="match status" value="1"/>
</dbReference>
<sequence length="863" mass="95021">MFERFTDRARRVIVLAQEEARALQHNYIGTEHLLLGLIREGEGVAAKALASKGVELDATRKQVEEMIGKGNAAPNGHIPFTPHAKQVLELSLREALQLGHSYIGTEHILLGLIREGEGVGTQVLIKMDVDLGELRTATIDLIRGSHEGSDNDKGDLANAGGVQNKGSQTGSAILDQFGRNLTAEAAAGKLDPVIGRSKEIERVMVVLSRRTKNNPVLIGEPGVGKTAVVEGLAQKINAGDVPETLKGKQVYSLDLGSMVAGSRYRGDFEERLKKVLKEIKTRGDIVLFIDEIHTIVGAGSADGALGASDMLKPMLARGELQTIGATTTEEYRKYIEKDAALERRFQPIQVPEPTIAETIEILKGLRERYENHHHVTITDGALQSAAELSARYIQDRNLPDKAIDLIDEAGARLRIKRLTAPPELKEIDAKIAKVSVEKDQAIKDQDFEKAAELRDRQEKLEGERKEKEKSWREGESDVSMTVDEDVIAQVISATTGIPVFKLTQAESKKLLNMEKELHKRIIGQDDAVAALSRSIRRARVGLKDPKRPSGSFIFAGPTGVGKTELAKTLAEFLFDDEDALIRVDMSEFSEKYAASRLFGAPPGYVGYEEGGELTEKVRRKPFSVVLFDEIEKAHPDIFNTLLQVLDDGHLTDGQGRKVDFKNTIIILTTNLGTRDIAKAANTGFNVGGNTETSYQRMKDQVSSELKQQFRPEFLNRLDDIIVFRQLTEPQVRQIVDLDVKRLNDRLFERHMSIELTDKAKDLLAEKGFDPLLGARPLRRVIQRDIEDAISEKILLGELGDNEAVFVDAQGEGILGEFTFTGKPILDAEPAKETKDESESSAAEAEPVSVSDGDAGENGTEETK</sequence>
<dbReference type="GO" id="GO:0005524">
    <property type="term" value="F:ATP binding"/>
    <property type="evidence" value="ECO:0007669"/>
    <property type="project" value="UniProtKB-KW"/>
</dbReference>
<gene>
    <name evidence="12" type="ORF">EMO89_06325</name>
</gene>
<dbReference type="PRINTS" id="PR00300">
    <property type="entry name" value="CLPPROTEASEA"/>
</dbReference>
<dbReference type="PROSITE" id="PS50151">
    <property type="entry name" value="UVR"/>
    <property type="match status" value="1"/>
</dbReference>
<evidence type="ECO:0000313" key="13">
    <source>
        <dbReference type="Proteomes" id="UP000412028"/>
    </source>
</evidence>
<dbReference type="PANTHER" id="PTHR11638">
    <property type="entry name" value="ATP-DEPENDENT CLP PROTEASE"/>
    <property type="match status" value="1"/>
</dbReference>
<dbReference type="RefSeq" id="WP_150381358.1">
    <property type="nucleotide sequence ID" value="NZ_RZUI01000006.1"/>
</dbReference>
<comment type="similarity">
    <text evidence="1">Belongs to the ClpA/ClpB family.</text>
</comment>
<proteinExistence type="inferred from homology"/>
<evidence type="ECO:0000256" key="9">
    <source>
        <dbReference type="SAM" id="MobiDB-lite"/>
    </source>
</evidence>
<dbReference type="InterPro" id="IPR003593">
    <property type="entry name" value="AAA+_ATPase"/>
</dbReference>
<dbReference type="GO" id="GO:0005737">
    <property type="term" value="C:cytoplasm"/>
    <property type="evidence" value="ECO:0007669"/>
    <property type="project" value="TreeGrafter"/>
</dbReference>
<dbReference type="InterPro" id="IPR041546">
    <property type="entry name" value="ClpA/ClpB_AAA_lid"/>
</dbReference>
<evidence type="ECO:0000256" key="5">
    <source>
        <dbReference type="ARBA" id="ARBA00023016"/>
    </source>
</evidence>
<dbReference type="InterPro" id="IPR027417">
    <property type="entry name" value="P-loop_NTPase"/>
</dbReference>
<dbReference type="Gene3D" id="3.40.50.300">
    <property type="entry name" value="P-loop containing nucleotide triphosphate hydrolases"/>
    <property type="match status" value="2"/>
</dbReference>
<keyword evidence="12" id="KW-0645">Protease</keyword>
<feature type="domain" description="UVR" evidence="10">
    <location>
        <begin position="428"/>
        <end position="463"/>
    </location>
</feature>
<evidence type="ECO:0000256" key="1">
    <source>
        <dbReference type="ARBA" id="ARBA00008675"/>
    </source>
</evidence>
<feature type="region of interest" description="Disordered" evidence="9">
    <location>
        <begin position="454"/>
        <end position="476"/>
    </location>
</feature>
<dbReference type="Gene3D" id="1.10.8.60">
    <property type="match status" value="2"/>
</dbReference>
<dbReference type="InterPro" id="IPR003959">
    <property type="entry name" value="ATPase_AAA_core"/>
</dbReference>
<evidence type="ECO:0000256" key="8">
    <source>
        <dbReference type="PROSITE-ProRule" id="PRU01251"/>
    </source>
</evidence>
<dbReference type="FunFam" id="1.10.1780.10:FF:000001">
    <property type="entry name" value="ATP-dependent Clp protease ATP-binding subunit"/>
    <property type="match status" value="1"/>
</dbReference>
<feature type="region of interest" description="Disordered" evidence="9">
    <location>
        <begin position="825"/>
        <end position="863"/>
    </location>
</feature>
<organism evidence="12 13">
    <name type="scientific">Bifidobacterium tissieri</name>
    <dbReference type="NCBI Taxonomy" id="1630162"/>
    <lineage>
        <taxon>Bacteria</taxon>
        <taxon>Bacillati</taxon>
        <taxon>Actinomycetota</taxon>
        <taxon>Actinomycetes</taxon>
        <taxon>Bifidobacteriales</taxon>
        <taxon>Bifidobacteriaceae</taxon>
        <taxon>Bifidobacterium</taxon>
    </lineage>
</organism>
<keyword evidence="5" id="KW-0346">Stress response</keyword>
<evidence type="ECO:0000256" key="3">
    <source>
        <dbReference type="ARBA" id="ARBA00022741"/>
    </source>
</evidence>
<keyword evidence="4 12" id="KW-0067">ATP-binding</keyword>
<feature type="domain" description="Clp R" evidence="11">
    <location>
        <begin position="2"/>
        <end position="145"/>
    </location>
</feature>
<dbReference type="OrthoDB" id="9803641at2"/>
<name>A0A5M9ZZL3_9BIFI</name>
<keyword evidence="3" id="KW-0547">Nucleotide-binding</keyword>
<dbReference type="SMART" id="SM00382">
    <property type="entry name" value="AAA"/>
    <property type="match status" value="2"/>
</dbReference>
<comment type="subunit">
    <text evidence="7">Homohexamer. The oligomerization is ATP-dependent.</text>
</comment>
<dbReference type="Pfam" id="PF00004">
    <property type="entry name" value="AAA"/>
    <property type="match status" value="1"/>
</dbReference>
<dbReference type="FunFam" id="1.10.8.60:FF:000017">
    <property type="entry name" value="ATP-dependent chaperone ClpB"/>
    <property type="match status" value="1"/>
</dbReference>
<dbReference type="FunFam" id="3.40.50.300:FF:000010">
    <property type="entry name" value="Chaperone clpB 1, putative"/>
    <property type="match status" value="1"/>
</dbReference>
<evidence type="ECO:0000256" key="7">
    <source>
        <dbReference type="ARBA" id="ARBA00026057"/>
    </source>
</evidence>
<feature type="compositionally biased region" description="Basic and acidic residues" evidence="9">
    <location>
        <begin position="454"/>
        <end position="475"/>
    </location>
</feature>
<dbReference type="InterPro" id="IPR004176">
    <property type="entry name" value="Clp_R_N"/>
</dbReference>
<dbReference type="CDD" id="cd19499">
    <property type="entry name" value="RecA-like_ClpB_Hsp104-like"/>
    <property type="match status" value="1"/>
</dbReference>
<dbReference type="SUPFAM" id="SSF52540">
    <property type="entry name" value="P-loop containing nucleoside triphosphate hydrolases"/>
    <property type="match status" value="2"/>
</dbReference>
<dbReference type="Pfam" id="PF07724">
    <property type="entry name" value="AAA_2"/>
    <property type="match status" value="1"/>
</dbReference>
<dbReference type="InterPro" id="IPR036628">
    <property type="entry name" value="Clp_N_dom_sf"/>
</dbReference>
<keyword evidence="12" id="KW-0378">Hydrolase</keyword>